<evidence type="ECO:0000259" key="2">
    <source>
        <dbReference type="Pfam" id="PF20434"/>
    </source>
</evidence>
<proteinExistence type="predicted"/>
<sequence>MTSQIREISPEKRFYMRQRRALRRDLETLAPLFDVETRCYAEQPTETGPVPLAVDLYTPKTGRDWPVLIWLHSGGFTTGTRQAFSHPVVAGHFVRHGYAVAVPDYRLHRQNPLITPQTRALMRKALAETAATEDPMRPLFQRSRAFAVLEDCAALLAWLATEGGPRGLGRQITWGGSSAGAISALNALYLLPELAPSPFAVRSAVVSSGGFAYGSLARPDIAPALALHGPTDSRVPIGSIRALKARLGTALTLIESDSLLHGEIALTPDESFGTAVERLVAFDRAAAARL</sequence>
<dbReference type="RefSeq" id="WP_377388138.1">
    <property type="nucleotide sequence ID" value="NZ_JBHUIX010000005.1"/>
</dbReference>
<dbReference type="InterPro" id="IPR029058">
    <property type="entry name" value="AB_hydrolase_fold"/>
</dbReference>
<name>A0ABW5A6B3_9RHOB</name>
<keyword evidence="1 3" id="KW-0378">Hydrolase</keyword>
<keyword evidence="4" id="KW-1185">Reference proteome</keyword>
<evidence type="ECO:0000313" key="3">
    <source>
        <dbReference type="EMBL" id="MFD2173545.1"/>
    </source>
</evidence>
<dbReference type="Gene3D" id="3.40.50.1820">
    <property type="entry name" value="alpha/beta hydrolase"/>
    <property type="match status" value="1"/>
</dbReference>
<organism evidence="3 4">
    <name type="scientific">Rhodobacter lacus</name>
    <dbReference type="NCBI Taxonomy" id="1641972"/>
    <lineage>
        <taxon>Bacteria</taxon>
        <taxon>Pseudomonadati</taxon>
        <taxon>Pseudomonadota</taxon>
        <taxon>Alphaproteobacteria</taxon>
        <taxon>Rhodobacterales</taxon>
        <taxon>Rhodobacter group</taxon>
        <taxon>Rhodobacter</taxon>
    </lineage>
</organism>
<dbReference type="Pfam" id="PF20434">
    <property type="entry name" value="BD-FAE"/>
    <property type="match status" value="1"/>
</dbReference>
<accession>A0ABW5A6B3</accession>
<gene>
    <name evidence="3" type="ORF">ACFSM0_05525</name>
</gene>
<comment type="caution">
    <text evidence="3">The sequence shown here is derived from an EMBL/GenBank/DDBJ whole genome shotgun (WGS) entry which is preliminary data.</text>
</comment>
<evidence type="ECO:0000256" key="1">
    <source>
        <dbReference type="ARBA" id="ARBA00022801"/>
    </source>
</evidence>
<feature type="domain" description="BD-FAE-like" evidence="2">
    <location>
        <begin position="55"/>
        <end position="112"/>
    </location>
</feature>
<protein>
    <submittedName>
        <fullName evidence="3">Alpha/beta hydrolase</fullName>
    </submittedName>
</protein>
<dbReference type="PANTHER" id="PTHR48081">
    <property type="entry name" value="AB HYDROLASE SUPERFAMILY PROTEIN C4A8.06C"/>
    <property type="match status" value="1"/>
</dbReference>
<dbReference type="SUPFAM" id="SSF53474">
    <property type="entry name" value="alpha/beta-Hydrolases"/>
    <property type="match status" value="1"/>
</dbReference>
<reference evidence="4" key="1">
    <citation type="journal article" date="2019" name="Int. J. Syst. Evol. Microbiol.">
        <title>The Global Catalogue of Microorganisms (GCM) 10K type strain sequencing project: providing services to taxonomists for standard genome sequencing and annotation.</title>
        <authorList>
            <consortium name="The Broad Institute Genomics Platform"/>
            <consortium name="The Broad Institute Genome Sequencing Center for Infectious Disease"/>
            <person name="Wu L."/>
            <person name="Ma J."/>
        </authorList>
    </citation>
    <scope>NUCLEOTIDE SEQUENCE [LARGE SCALE GENOMIC DNA]</scope>
    <source>
        <strain evidence="4">CCUG 55131</strain>
    </source>
</reference>
<dbReference type="EMBL" id="JBHUIX010000005">
    <property type="protein sequence ID" value="MFD2173545.1"/>
    <property type="molecule type" value="Genomic_DNA"/>
</dbReference>
<dbReference type="InterPro" id="IPR049492">
    <property type="entry name" value="BD-FAE-like_dom"/>
</dbReference>
<dbReference type="GO" id="GO:0016787">
    <property type="term" value="F:hydrolase activity"/>
    <property type="evidence" value="ECO:0007669"/>
    <property type="project" value="UniProtKB-KW"/>
</dbReference>
<dbReference type="InterPro" id="IPR050300">
    <property type="entry name" value="GDXG_lipolytic_enzyme"/>
</dbReference>
<dbReference type="Proteomes" id="UP001597413">
    <property type="component" value="Unassembled WGS sequence"/>
</dbReference>
<evidence type="ECO:0000313" key="4">
    <source>
        <dbReference type="Proteomes" id="UP001597413"/>
    </source>
</evidence>